<evidence type="ECO:0000313" key="2">
    <source>
        <dbReference type="EMBL" id="AFK07266.1"/>
    </source>
</evidence>
<dbReference type="KEGG" id="mpg:Theba_1601"/>
<keyword evidence="1" id="KW-0175">Coiled coil</keyword>
<dbReference type="InterPro" id="IPR015943">
    <property type="entry name" value="WD40/YVTN_repeat-like_dom_sf"/>
</dbReference>
<dbReference type="HOGENOM" id="CLU_362007_0_0_0"/>
<proteinExistence type="predicted"/>
<gene>
    <name evidence="2" type="ORF">Theba_1601</name>
</gene>
<dbReference type="GeneID" id="87107395"/>
<dbReference type="SUPFAM" id="SSF69322">
    <property type="entry name" value="Tricorn protease domain 2"/>
    <property type="match status" value="1"/>
</dbReference>
<accession>I2F5R3</accession>
<dbReference type="RefSeq" id="WP_014731165.1">
    <property type="nucleotide sequence ID" value="NC_017934.1"/>
</dbReference>
<reference evidence="2 3" key="1">
    <citation type="journal article" date="2012" name="Genome Biol. Evol.">
        <title>Genome Sequence of the Mesophilic Thermotogales Bacterium Mesotoga prima MesG1.Ag.4.2 Reveals the Largest Thermotogales Genome To Date.</title>
        <authorList>
            <person name="Zhaxybayeva O."/>
            <person name="Swithers K.S."/>
            <person name="Foght J."/>
            <person name="Green A.G."/>
            <person name="Bruce D."/>
            <person name="Detter C."/>
            <person name="Han S."/>
            <person name="Teshima H."/>
            <person name="Han J."/>
            <person name="Woyke T."/>
            <person name="Pitluck S."/>
            <person name="Nolan M."/>
            <person name="Ivanova N."/>
            <person name="Pati A."/>
            <person name="Land M.L."/>
            <person name="Dlutek M."/>
            <person name="Doolittle W.F."/>
            <person name="Noll K.M."/>
            <person name="Nesbo C.L."/>
        </authorList>
    </citation>
    <scope>NUCLEOTIDE SEQUENCE [LARGE SCALE GENOMIC DNA]</scope>
    <source>
        <strain evidence="3">mesG1.Ag.4.2</strain>
    </source>
</reference>
<name>I2F5R3_9BACT</name>
<dbReference type="Proteomes" id="UP000002881">
    <property type="component" value="Chromosome"/>
</dbReference>
<evidence type="ECO:0000256" key="1">
    <source>
        <dbReference type="SAM" id="Coils"/>
    </source>
</evidence>
<dbReference type="eggNOG" id="ENOG5033MTZ">
    <property type="taxonomic scope" value="Bacteria"/>
</dbReference>
<protein>
    <submittedName>
        <fullName evidence="2">Uncharacterized protein</fullName>
    </submittedName>
</protein>
<dbReference type="PROSITE" id="PS51257">
    <property type="entry name" value="PROKAR_LIPOPROTEIN"/>
    <property type="match status" value="1"/>
</dbReference>
<feature type="coiled-coil region" evidence="1">
    <location>
        <begin position="248"/>
        <end position="282"/>
    </location>
</feature>
<dbReference type="EMBL" id="CP003532">
    <property type="protein sequence ID" value="AFK07266.1"/>
    <property type="molecule type" value="Genomic_DNA"/>
</dbReference>
<dbReference type="AlphaFoldDB" id="I2F5R3"/>
<organism evidence="2 3">
    <name type="scientific">Mesotoga prima MesG1.Ag.4.2</name>
    <dbReference type="NCBI Taxonomy" id="660470"/>
    <lineage>
        <taxon>Bacteria</taxon>
        <taxon>Thermotogati</taxon>
        <taxon>Thermotogota</taxon>
        <taxon>Thermotogae</taxon>
        <taxon>Kosmotogales</taxon>
        <taxon>Kosmotogaceae</taxon>
        <taxon>Mesotoga</taxon>
    </lineage>
</organism>
<dbReference type="Gene3D" id="2.130.10.10">
    <property type="entry name" value="YVTN repeat-like/Quinoprotein amine dehydrogenase"/>
    <property type="match status" value="1"/>
</dbReference>
<sequence length="772" mass="86819" precursor="true">MKRFMYVVSIVLTIIISLSSCVKPVPPVDTTDLKGVVMTDGEHDGFVRLLSTSDTLIGEESVYRLGGFFYKSDVLLPKSFLIEASITFGEMELDYYYEVSDLGPDEIIYIGPISTLIHKYHLKHPEKSLNDVRGEVLIFLSIDPGHSDYTIAMNRGKFSITNFMNSALAHGGFDSFIDFLVDDLSVGGGPHDFGDYEEDPEASIFESLIGELNENLESSAIDYATGWVFDMIGGGNGDNPEADIEKLLELQLEMLKDIKTELDQIEEELKEAVNEIISAVDKSTYNTAVTVIADEVGTIEAKYQNIVYYAALDPDKKYESDIELLSRQIKDEIPNSFMTIRDVLEGRAGAESLFSLWSRIAFKDASDISEYVAMISSQFSYYFALQLKAINLMVEVYHAEDPANVGMAASCFNDWLNNLRDELDLFNTFNPISELATSTTFPTINTVDDWFAWPDISSMFLVGDRIVVTDGGWVQAPTEDPNIEIYSVDSMTLQDRHKYSQISLSYRATAVDDTNLYLLYHLQNNNYRLYKSEVDASEEDWTYSDFTLEHGCLQMAANSQWIFILGGDRDGFYLNIRDKATLAHHKTVQLTGSSGYSSQSVAMTSDGDYAYFLFSNGNKLLSVDLKTLEILDTINFGSTISDFPNMIVRDDILCVSTAYHDVFFVDTSDKADLNLFKTIEFDPNQADQCSPLNVNFAGNFTYAAGAMPWVIYVVYDNPRNLTGPMFKENMSAQSLLNWQPLLMNGEDELYILGNSNTLQLWKKYVVVDIPLY</sequence>
<keyword evidence="3" id="KW-1185">Reference proteome</keyword>
<evidence type="ECO:0000313" key="3">
    <source>
        <dbReference type="Proteomes" id="UP000002881"/>
    </source>
</evidence>